<dbReference type="GO" id="GO:0060090">
    <property type="term" value="F:molecular adaptor activity"/>
    <property type="evidence" value="ECO:0007669"/>
    <property type="project" value="TreeGrafter"/>
</dbReference>
<evidence type="ECO:0000313" key="9">
    <source>
        <dbReference type="Proteomes" id="UP000070544"/>
    </source>
</evidence>
<dbReference type="GO" id="GO:0005680">
    <property type="term" value="C:anaphase-promoting complex"/>
    <property type="evidence" value="ECO:0007669"/>
    <property type="project" value="InterPro"/>
</dbReference>
<reference evidence="8 9" key="1">
    <citation type="journal article" date="2015" name="Genome Biol. Evol.">
        <title>Phylogenomic analyses indicate that early fungi evolved digesting cell walls of algal ancestors of land plants.</title>
        <authorList>
            <person name="Chang Y."/>
            <person name="Wang S."/>
            <person name="Sekimoto S."/>
            <person name="Aerts A.L."/>
            <person name="Choi C."/>
            <person name="Clum A."/>
            <person name="LaButti K.M."/>
            <person name="Lindquist E.A."/>
            <person name="Yee Ngan C."/>
            <person name="Ohm R.A."/>
            <person name="Salamov A.A."/>
            <person name="Grigoriev I.V."/>
            <person name="Spatafora J.W."/>
            <person name="Berbee M.L."/>
        </authorList>
    </citation>
    <scope>NUCLEOTIDE SEQUENCE [LARGE SCALE GENOMIC DNA]</scope>
    <source>
        <strain evidence="8 9">JEL478</strain>
    </source>
</reference>
<dbReference type="PANTHER" id="PTHR12827">
    <property type="entry name" value="MEIOTIC CHECKPOINT REGULATOR TSG24 FAMILY MEMBER"/>
    <property type="match status" value="1"/>
</dbReference>
<dbReference type="InterPro" id="IPR041221">
    <property type="entry name" value="APC1_C"/>
</dbReference>
<dbReference type="Pfam" id="PF20518">
    <property type="entry name" value="Apc1_MidN"/>
    <property type="match status" value="1"/>
</dbReference>
<sequence>MDVGLLLERHLLPEEEKALAPLSTSTPRDRYLSVPATPVPSSSLTPSDTNVSPHPIHFYLSHPLEDLQTISHTERLVPVETQSLVEPTASSWPPTLLRPTAPTTLFSYHNHQVLYIRSFHPFGDFENSHRRSAQPILVTWDVINSRHTVWRYSRDDSQLRDQRRERAQEHHRSGSEATMFGAPRENSTEPVVGPSDTGIPSFPAAESRTPTLEAPRRRPHRSSGRVSDVSGTGWVGNSGFNGGNAFLSPEASGAPDASYAWDEYLKSTVYWEKCSVDSQSSSAPASTIFIAHSHAGAELLCFLDNERQELSMQTLAVIQPLNVLSVRPFLKIPAAAAAPISATRGSKMLDIAIVSPDGSFGLWVGVGDTCVRCAMPERSLDRMPVRNVGGGGVAKRRRPDVEDGALEPDRGNKAARTVLGRTDHHLATVSSSSVSTLHTESAVVVSLRDPCGDRITAVLSSGAMVRVRAAFAPKDPAVALALWSLSHALPHRVYSILRVRWLLLTRAAAPRRSARLHGEIQCLVATILSLCDQRTARKDRSTSWAPDGVVQSPQGTHSRMSVDRDWDLFTAVRVPERLEDVLLSGVEAEGEYIEQMKWAASFCESEVDVRGVDNEELDIQVHAVVWALHLIYEDLKMSEAMGDSRRTIGLLLTQLVESLGWPAWCEHYERDGIVVKRSWVNLSESAKRVSASFQRRPPSLFPWLATTLRTKSPTHFILVSDLATILHDGGVSNWDLPHQHYRTSLIVSLFSNFVCGKFEEVVRKLANEGWTLDVLERLPVCIALPIREALTRCRRNPPHTWSITEYKLIGREDLCRIARGQSERYTTSNTQASSRFTQKSHIFLEMHKDKVDDTGTDIVDNEIPSLRFDADTRLSEAQSMLQSGRSIHQRIELQNGGEAEQAEIQNHLVQLAYRTCSLPVGRAALTYGTTMKHVTNGPFQFPKLILSVKMAPTNTVVEIDHAQLPADMLEWPEFHNGVAAGLRIHPECAGVDGSWIIFNRPEDCDENHAGLLLALGLNGHLRKMVSWQSANYLHHNHQLTTVGLLLGLSAAFRGTMDEKVLRLLSVHLPTMQPGNFKDLNITPIIQTVSMLGLGLLYMNKVQKPLMKRMVVEIGRKEPRVPKSDTLATNIYHEGYSLAAGFALGLMGLGCGASLTSAEDKEVVHALRSYSEHSATESFSADHKRQFQFPLSEGATFSRSHLSKVMAESANMDITASGALVALALIYLKTDSVTAAVKIKLPSTPLELKYTRPDLLLLRILGRSLILWSSIEPTWQWISSAVPHFIQNGYKRIEALEEEGVDNIEDLEPLADSFKHAYWSCVAGSVFAIGLKFAGTGNSSARAVLLQCFDMFAGMEKRKVTLFPEKLNRVLLRSYVDVCSVSLGAVLVGSGDTEAMRRFRQRHGRLELSYGNQMATHMALGFLFLGGGTVTFGTSNEAVAMLLCSLFPRFPLFTMDNRSHLQAFRHLWALAIERRCLVTRDVESGVAVSVPVELSIHAGETSSMKSTANVESAGGIVATFPLKSRTPLLVPEWSMIRSISVTGATYKPIVIDFKNSRIVEEDLKNGSPLFVERQVARPASLAALVGTEGSPPEQGLLYSDSLDSTWVDSAALLDDDPHVQAFSQYLCNLTVKESFSSSDPELTIAVFSRGVLLKCLTKEEADLMVTYLSLFSHQKKIQGALDFGLPSIPTLLPSIEGLRLVTALYEGGLPTDGLPGDMFQKLDRDDDPEKIEDIIEMRAVDERLLEVQNLPSGAPLLDRDFVSSLEYHLDRFDTVSGRTYPDGRTDEEAERVISSLGGDPQDRTALANLEHLFRALGN</sequence>
<evidence type="ECO:0000256" key="5">
    <source>
        <dbReference type="SAM" id="MobiDB-lite"/>
    </source>
</evidence>
<comment type="similarity">
    <text evidence="1">Belongs to the APC1 family.</text>
</comment>
<dbReference type="OrthoDB" id="26401at2759"/>
<keyword evidence="4" id="KW-0131">Cell cycle</keyword>
<accession>A0A139ASP8</accession>
<evidence type="ECO:0000256" key="4">
    <source>
        <dbReference type="ARBA" id="ARBA00023306"/>
    </source>
</evidence>
<gene>
    <name evidence="8" type="ORF">M427DRAFT_66882</name>
</gene>
<dbReference type="STRING" id="1344416.A0A139ASP8"/>
<protein>
    <submittedName>
        <fullName evidence="8">Uncharacterized protein</fullName>
    </submittedName>
</protein>
<dbReference type="GO" id="GO:0051301">
    <property type="term" value="P:cell division"/>
    <property type="evidence" value="ECO:0007669"/>
    <property type="project" value="UniProtKB-KW"/>
</dbReference>
<dbReference type="Pfam" id="PF18122">
    <property type="entry name" value="APC1_C"/>
    <property type="match status" value="1"/>
</dbReference>
<evidence type="ECO:0000256" key="1">
    <source>
        <dbReference type="ARBA" id="ARBA00010547"/>
    </source>
</evidence>
<dbReference type="InterPro" id="IPR024990">
    <property type="entry name" value="Apc1"/>
</dbReference>
<feature type="compositionally biased region" description="Basic and acidic residues" evidence="5">
    <location>
        <begin position="156"/>
        <end position="174"/>
    </location>
</feature>
<dbReference type="Proteomes" id="UP000070544">
    <property type="component" value="Unassembled WGS sequence"/>
</dbReference>
<evidence type="ECO:0000259" key="7">
    <source>
        <dbReference type="Pfam" id="PF20518"/>
    </source>
</evidence>
<evidence type="ECO:0000256" key="3">
    <source>
        <dbReference type="ARBA" id="ARBA00022776"/>
    </source>
</evidence>
<organism evidence="8 9">
    <name type="scientific">Gonapodya prolifera (strain JEL478)</name>
    <name type="common">Monoblepharis prolifera</name>
    <dbReference type="NCBI Taxonomy" id="1344416"/>
    <lineage>
        <taxon>Eukaryota</taxon>
        <taxon>Fungi</taxon>
        <taxon>Fungi incertae sedis</taxon>
        <taxon>Chytridiomycota</taxon>
        <taxon>Chytridiomycota incertae sedis</taxon>
        <taxon>Monoblepharidomycetes</taxon>
        <taxon>Monoblepharidales</taxon>
        <taxon>Gonapodyaceae</taxon>
        <taxon>Gonapodya</taxon>
    </lineage>
</organism>
<evidence type="ECO:0000313" key="8">
    <source>
        <dbReference type="EMBL" id="KXS19729.1"/>
    </source>
</evidence>
<name>A0A139ASP8_GONPJ</name>
<dbReference type="InterPro" id="IPR046794">
    <property type="entry name" value="Apc1_MidN"/>
</dbReference>
<dbReference type="EMBL" id="KQ965737">
    <property type="protein sequence ID" value="KXS19729.1"/>
    <property type="molecule type" value="Genomic_DNA"/>
</dbReference>
<dbReference type="GO" id="GO:0007091">
    <property type="term" value="P:metaphase/anaphase transition of mitotic cell cycle"/>
    <property type="evidence" value="ECO:0007669"/>
    <property type="project" value="TreeGrafter"/>
</dbReference>
<dbReference type="Gene3D" id="1.25.10.10">
    <property type="entry name" value="Leucine-rich Repeat Variant"/>
    <property type="match status" value="2"/>
</dbReference>
<keyword evidence="3" id="KW-0498">Mitosis</keyword>
<proteinExistence type="inferred from homology"/>
<keyword evidence="9" id="KW-1185">Reference proteome</keyword>
<dbReference type="GO" id="GO:0031145">
    <property type="term" value="P:anaphase-promoting complex-dependent catabolic process"/>
    <property type="evidence" value="ECO:0007669"/>
    <property type="project" value="TreeGrafter"/>
</dbReference>
<dbReference type="PANTHER" id="PTHR12827:SF3">
    <property type="entry name" value="ANAPHASE-PROMOTING COMPLEX SUBUNIT 1"/>
    <property type="match status" value="1"/>
</dbReference>
<feature type="region of interest" description="Disordered" evidence="5">
    <location>
        <begin position="386"/>
        <end position="412"/>
    </location>
</feature>
<feature type="domain" description="Anaphase-promoting complex subunit 1 C-terminal" evidence="6">
    <location>
        <begin position="1614"/>
        <end position="1768"/>
    </location>
</feature>
<keyword evidence="2" id="KW-0132">Cell division</keyword>
<feature type="region of interest" description="Disordered" evidence="5">
    <location>
        <begin position="21"/>
        <end position="50"/>
    </location>
</feature>
<dbReference type="GO" id="GO:0070979">
    <property type="term" value="P:protein K11-linked ubiquitination"/>
    <property type="evidence" value="ECO:0007669"/>
    <property type="project" value="TreeGrafter"/>
</dbReference>
<feature type="compositionally biased region" description="Polar residues" evidence="5">
    <location>
        <begin position="39"/>
        <end position="50"/>
    </location>
</feature>
<evidence type="ECO:0000259" key="6">
    <source>
        <dbReference type="Pfam" id="PF18122"/>
    </source>
</evidence>
<evidence type="ECO:0000256" key="2">
    <source>
        <dbReference type="ARBA" id="ARBA00022618"/>
    </source>
</evidence>
<feature type="domain" description="Anaphase-promoting complex subunit 1 middle" evidence="7">
    <location>
        <begin position="752"/>
        <end position="815"/>
    </location>
</feature>
<dbReference type="InterPro" id="IPR011989">
    <property type="entry name" value="ARM-like"/>
</dbReference>
<feature type="region of interest" description="Disordered" evidence="5">
    <location>
        <begin position="156"/>
        <end position="230"/>
    </location>
</feature>